<evidence type="ECO:0000256" key="1">
    <source>
        <dbReference type="SAM" id="MobiDB-lite"/>
    </source>
</evidence>
<protein>
    <submittedName>
        <fullName evidence="2">Uncharacterized protein</fullName>
    </submittedName>
</protein>
<sequence>MAERDNCSQTKTDTKPRVLLADLNAGDWGTRNRGAGGIREVASDSAFPWNKPAALAAARGRRRSSAFRGSGGRENAPSDSGPRLPARERELEAPFHTAS</sequence>
<feature type="region of interest" description="Disordered" evidence="1">
    <location>
        <begin position="56"/>
        <end position="99"/>
    </location>
</feature>
<organism evidence="2 3">
    <name type="scientific">Aldrovandia affinis</name>
    <dbReference type="NCBI Taxonomy" id="143900"/>
    <lineage>
        <taxon>Eukaryota</taxon>
        <taxon>Metazoa</taxon>
        <taxon>Chordata</taxon>
        <taxon>Craniata</taxon>
        <taxon>Vertebrata</taxon>
        <taxon>Euteleostomi</taxon>
        <taxon>Actinopterygii</taxon>
        <taxon>Neopterygii</taxon>
        <taxon>Teleostei</taxon>
        <taxon>Notacanthiformes</taxon>
        <taxon>Halosauridae</taxon>
        <taxon>Aldrovandia</taxon>
    </lineage>
</organism>
<comment type="caution">
    <text evidence="2">The sequence shown here is derived from an EMBL/GenBank/DDBJ whole genome shotgun (WGS) entry which is preliminary data.</text>
</comment>
<proteinExistence type="predicted"/>
<accession>A0AAD7WE37</accession>
<dbReference type="AlphaFoldDB" id="A0AAD7WE37"/>
<reference evidence="2" key="1">
    <citation type="journal article" date="2023" name="Science">
        <title>Genome structures resolve the early diversification of teleost fishes.</title>
        <authorList>
            <person name="Parey E."/>
            <person name="Louis A."/>
            <person name="Montfort J."/>
            <person name="Bouchez O."/>
            <person name="Roques C."/>
            <person name="Iampietro C."/>
            <person name="Lluch J."/>
            <person name="Castinel A."/>
            <person name="Donnadieu C."/>
            <person name="Desvignes T."/>
            <person name="Floi Bucao C."/>
            <person name="Jouanno E."/>
            <person name="Wen M."/>
            <person name="Mejri S."/>
            <person name="Dirks R."/>
            <person name="Jansen H."/>
            <person name="Henkel C."/>
            <person name="Chen W.J."/>
            <person name="Zahm M."/>
            <person name="Cabau C."/>
            <person name="Klopp C."/>
            <person name="Thompson A.W."/>
            <person name="Robinson-Rechavi M."/>
            <person name="Braasch I."/>
            <person name="Lecointre G."/>
            <person name="Bobe J."/>
            <person name="Postlethwait J.H."/>
            <person name="Berthelot C."/>
            <person name="Roest Crollius H."/>
            <person name="Guiguen Y."/>
        </authorList>
    </citation>
    <scope>NUCLEOTIDE SEQUENCE</scope>
    <source>
        <strain evidence="2">NC1722</strain>
    </source>
</reference>
<keyword evidence="3" id="KW-1185">Reference proteome</keyword>
<gene>
    <name evidence="2" type="ORF">AAFF_G00058760</name>
</gene>
<name>A0AAD7WE37_9TELE</name>
<evidence type="ECO:0000313" key="2">
    <source>
        <dbReference type="EMBL" id="KAJ8393657.1"/>
    </source>
</evidence>
<dbReference type="Proteomes" id="UP001221898">
    <property type="component" value="Unassembled WGS sequence"/>
</dbReference>
<dbReference type="EMBL" id="JAINUG010000135">
    <property type="protein sequence ID" value="KAJ8393657.1"/>
    <property type="molecule type" value="Genomic_DNA"/>
</dbReference>
<evidence type="ECO:0000313" key="3">
    <source>
        <dbReference type="Proteomes" id="UP001221898"/>
    </source>
</evidence>